<evidence type="ECO:0000313" key="4">
    <source>
        <dbReference type="Proteomes" id="UP000515180"/>
    </source>
</evidence>
<dbReference type="GeneID" id="100749108"/>
<dbReference type="Gene3D" id="4.10.280.10">
    <property type="entry name" value="Helix-loop-helix DNA-binding domain"/>
    <property type="match status" value="1"/>
</dbReference>
<evidence type="ECO:0000256" key="1">
    <source>
        <dbReference type="ARBA" id="ARBA00023125"/>
    </source>
</evidence>
<dbReference type="CTD" id="4609"/>
<dbReference type="Proteomes" id="UP000515180">
    <property type="component" value="Unplaced"/>
</dbReference>
<feature type="compositionally biased region" description="Basic and acidic residues" evidence="2">
    <location>
        <begin position="267"/>
        <end position="277"/>
    </location>
</feature>
<dbReference type="SUPFAM" id="SSF47459">
    <property type="entry name" value="HLH, helix-loop-helix DNA-binding domain"/>
    <property type="match status" value="1"/>
</dbReference>
<evidence type="ECO:0000313" key="5">
    <source>
        <dbReference type="RefSeq" id="XP_024224517.1"/>
    </source>
</evidence>
<keyword evidence="4" id="KW-1185">Reference proteome</keyword>
<dbReference type="RefSeq" id="XP_024224517.1">
    <property type="nucleotide sequence ID" value="XM_024368749.2"/>
</dbReference>
<dbReference type="InterPro" id="IPR011598">
    <property type="entry name" value="bHLH_dom"/>
</dbReference>
<dbReference type="GO" id="GO:0003700">
    <property type="term" value="F:DNA-binding transcription factor activity"/>
    <property type="evidence" value="ECO:0007669"/>
    <property type="project" value="InterPro"/>
</dbReference>
<gene>
    <name evidence="5" type="primary">LOC100749108</name>
</gene>
<feature type="region of interest" description="Disordered" evidence="2">
    <location>
        <begin position="195"/>
        <end position="227"/>
    </location>
</feature>
<proteinExistence type="predicted"/>
<feature type="domain" description="BHLH" evidence="3">
    <location>
        <begin position="434"/>
        <end position="486"/>
    </location>
</feature>
<name>A0A6P6FED1_BOMIM</name>
<dbReference type="OrthoDB" id="5964374at2759"/>
<evidence type="ECO:0000256" key="2">
    <source>
        <dbReference type="SAM" id="MobiDB-lite"/>
    </source>
</evidence>
<accession>A0A6P6FED1</accession>
<dbReference type="InterPro" id="IPR050433">
    <property type="entry name" value="Myc_transcription_factors"/>
</dbReference>
<dbReference type="PRINTS" id="PR00044">
    <property type="entry name" value="LEUZIPPRMYC"/>
</dbReference>
<dbReference type="SMART" id="SM00353">
    <property type="entry name" value="HLH"/>
    <property type="match status" value="1"/>
</dbReference>
<sequence length="522" mass="59188">MRNGSLTQGGKKLRSLGMFREAGRDLFEGTSYPSEFDSYRFLFIFCSHVQRLIDRCKMPVPVWDSSDLGLLGEPLDTATVVSDDIWKKFDLPDFLSIDHRVDAYTEMYCERTFDDGILSDPQYDKTCLSREIRHHDCMWAGLCISKEHNRTLPAKKESLIQKKVPAGRSLLISRANTAFIGTSLAVNQQQAQQLCSARNLESDGESTRPDTPQSSSSDTETEDEGPFFRHDQINIHEKLSECISAPTTKTARVSQNKRKTGRRGRRKEQDQCQVHRETNIRNTLSDHCYHLNQSFSKNLEHLGVQTPSDSEEEEIDVVSFDKPCRPAVLPTNPSLADQQHFQLTVNTAFKEKPPGSRPRGRPPSNPARKRAAQVEQRPAKRARHRTCQRRNKVGRTMSSTSVSSSSVSSSSVSSSPSMRSTTSRSSSDDELDTEKRREHNNMERQRRIELRNAFEELRILVPAVEKKEKAPKVAILRQASAYLASLTSKEMGNAAKVADLRRQQEKLRASLSYLRRSLAMTR</sequence>
<feature type="compositionally biased region" description="Basic residues" evidence="2">
    <location>
        <begin position="255"/>
        <end position="266"/>
    </location>
</feature>
<dbReference type="InterPro" id="IPR002418">
    <property type="entry name" value="Tscrpt_reg_Myc"/>
</dbReference>
<keyword evidence="1" id="KW-0238">DNA-binding</keyword>
<dbReference type="InterPro" id="IPR036638">
    <property type="entry name" value="HLH_DNA-bd_sf"/>
</dbReference>
<dbReference type="FunFam" id="4.10.280.10:FF:000019">
    <property type="entry name" value="Myc proto-oncogene protein"/>
    <property type="match status" value="1"/>
</dbReference>
<feature type="region of interest" description="Disordered" evidence="2">
    <location>
        <begin position="348"/>
        <end position="444"/>
    </location>
</feature>
<organism evidence="4 5">
    <name type="scientific">Bombus impatiens</name>
    <name type="common">Bumblebee</name>
    <dbReference type="NCBI Taxonomy" id="132113"/>
    <lineage>
        <taxon>Eukaryota</taxon>
        <taxon>Metazoa</taxon>
        <taxon>Ecdysozoa</taxon>
        <taxon>Arthropoda</taxon>
        <taxon>Hexapoda</taxon>
        <taxon>Insecta</taxon>
        <taxon>Pterygota</taxon>
        <taxon>Neoptera</taxon>
        <taxon>Endopterygota</taxon>
        <taxon>Hymenoptera</taxon>
        <taxon>Apocrita</taxon>
        <taxon>Aculeata</taxon>
        <taxon>Apoidea</taxon>
        <taxon>Anthophila</taxon>
        <taxon>Apidae</taxon>
        <taxon>Bombus</taxon>
        <taxon>Pyrobombus</taxon>
    </lineage>
</organism>
<dbReference type="KEGG" id="bim:100749108"/>
<dbReference type="PANTHER" id="PTHR45851">
    <property type="entry name" value="MYC PROTO-ONCOGENE"/>
    <property type="match status" value="1"/>
</dbReference>
<feature type="compositionally biased region" description="Basic and acidic residues" evidence="2">
    <location>
        <begin position="433"/>
        <end position="444"/>
    </location>
</feature>
<feature type="compositionally biased region" description="Low complexity" evidence="2">
    <location>
        <begin position="395"/>
        <end position="425"/>
    </location>
</feature>
<dbReference type="PROSITE" id="PS50888">
    <property type="entry name" value="BHLH"/>
    <property type="match status" value="1"/>
</dbReference>
<dbReference type="AlphaFoldDB" id="A0A6P6FED1"/>
<dbReference type="CDD" id="cd11400">
    <property type="entry name" value="bHLHzip_Myc"/>
    <property type="match status" value="1"/>
</dbReference>
<feature type="compositionally biased region" description="Basic residues" evidence="2">
    <location>
        <begin position="379"/>
        <end position="393"/>
    </location>
</feature>
<feature type="region of interest" description="Disordered" evidence="2">
    <location>
        <begin position="239"/>
        <end position="277"/>
    </location>
</feature>
<reference evidence="5" key="1">
    <citation type="submission" date="2025-08" db="UniProtKB">
        <authorList>
            <consortium name="RefSeq"/>
        </authorList>
    </citation>
    <scope>IDENTIFICATION</scope>
</reference>
<feature type="compositionally biased region" description="Polar residues" evidence="2">
    <location>
        <begin position="245"/>
        <end position="254"/>
    </location>
</feature>
<dbReference type="GO" id="GO:0003677">
    <property type="term" value="F:DNA binding"/>
    <property type="evidence" value="ECO:0007669"/>
    <property type="project" value="UniProtKB-KW"/>
</dbReference>
<dbReference type="Pfam" id="PF00010">
    <property type="entry name" value="HLH"/>
    <property type="match status" value="1"/>
</dbReference>
<protein>
    <submittedName>
        <fullName evidence="5">Transcriptional regulator Myc-2-like</fullName>
    </submittedName>
</protein>
<dbReference type="GO" id="GO:0046983">
    <property type="term" value="F:protein dimerization activity"/>
    <property type="evidence" value="ECO:0007669"/>
    <property type="project" value="InterPro"/>
</dbReference>
<evidence type="ECO:0000259" key="3">
    <source>
        <dbReference type="PROSITE" id="PS50888"/>
    </source>
</evidence>
<feature type="compositionally biased region" description="Low complexity" evidence="2">
    <location>
        <begin position="209"/>
        <end position="218"/>
    </location>
</feature>